<dbReference type="PANTHER" id="PTHR36503:SF2">
    <property type="entry name" value="BLR2408 PROTEIN"/>
    <property type="match status" value="1"/>
</dbReference>
<evidence type="ECO:0000313" key="3">
    <source>
        <dbReference type="Proteomes" id="UP000643403"/>
    </source>
</evidence>
<comment type="caution">
    <text evidence="2">The sequence shown here is derived from an EMBL/GenBank/DDBJ whole genome shotgun (WGS) entry which is preliminary data.</text>
</comment>
<proteinExistence type="predicted"/>
<dbReference type="PANTHER" id="PTHR36503">
    <property type="entry name" value="BLR2520 PROTEIN"/>
    <property type="match status" value="1"/>
</dbReference>
<feature type="domain" description="Glyoxalase/fosfomycin resistance/dioxygenase" evidence="1">
    <location>
        <begin position="6"/>
        <end position="122"/>
    </location>
</feature>
<name>A0ABQ3BPZ3_9GAMM</name>
<dbReference type="Pfam" id="PF00903">
    <property type="entry name" value="Glyoxalase"/>
    <property type="match status" value="1"/>
</dbReference>
<dbReference type="InterPro" id="IPR004360">
    <property type="entry name" value="Glyas_Fos-R_dOase_dom"/>
</dbReference>
<dbReference type="Proteomes" id="UP000643403">
    <property type="component" value="Unassembled WGS sequence"/>
</dbReference>
<dbReference type="SUPFAM" id="SSF54593">
    <property type="entry name" value="Glyoxalase/Bleomycin resistance protein/Dihydroxybiphenyl dioxygenase"/>
    <property type="match status" value="1"/>
</dbReference>
<gene>
    <name evidence="2" type="ORF">GCM10008101_02800</name>
</gene>
<protein>
    <submittedName>
        <fullName evidence="2">Glyoxalase</fullName>
    </submittedName>
</protein>
<sequence length="136" mass="15200">MSHPLYLNLPVTDVARAKRFVEALGLAVDTTFSNEQATCVRLNDGVMLMLLARPLFQSFTKKDVGDPMTSTQHFITLSFDSREAVDDFHQRAVDAGATTEHDAEDSGFMYQRGFNDPEGHQWGLFWMDASQMPPAA</sequence>
<evidence type="ECO:0000313" key="2">
    <source>
        <dbReference type="EMBL" id="GGZ53098.1"/>
    </source>
</evidence>
<evidence type="ECO:0000259" key="1">
    <source>
        <dbReference type="Pfam" id="PF00903"/>
    </source>
</evidence>
<dbReference type="EMBL" id="BMXY01000001">
    <property type="protein sequence ID" value="GGZ53098.1"/>
    <property type="molecule type" value="Genomic_DNA"/>
</dbReference>
<dbReference type="Gene3D" id="3.10.180.10">
    <property type="entry name" value="2,3-Dihydroxybiphenyl 1,2-Dioxygenase, domain 1"/>
    <property type="match status" value="1"/>
</dbReference>
<dbReference type="RefSeq" id="WP_189446544.1">
    <property type="nucleotide sequence ID" value="NZ_BMXY01000001.1"/>
</dbReference>
<accession>A0ABQ3BPZ3</accession>
<organism evidence="2 3">
    <name type="scientific">Cognatilysobacter xinjiangensis</name>
    <dbReference type="NCBI Taxonomy" id="546892"/>
    <lineage>
        <taxon>Bacteria</taxon>
        <taxon>Pseudomonadati</taxon>
        <taxon>Pseudomonadota</taxon>
        <taxon>Gammaproteobacteria</taxon>
        <taxon>Lysobacterales</taxon>
        <taxon>Lysobacteraceae</taxon>
        <taxon>Cognatilysobacter</taxon>
    </lineage>
</organism>
<reference evidence="3" key="1">
    <citation type="journal article" date="2019" name="Int. J. Syst. Evol. Microbiol.">
        <title>The Global Catalogue of Microorganisms (GCM) 10K type strain sequencing project: providing services to taxonomists for standard genome sequencing and annotation.</title>
        <authorList>
            <consortium name="The Broad Institute Genomics Platform"/>
            <consortium name="The Broad Institute Genome Sequencing Center for Infectious Disease"/>
            <person name="Wu L."/>
            <person name="Ma J."/>
        </authorList>
    </citation>
    <scope>NUCLEOTIDE SEQUENCE [LARGE SCALE GENOMIC DNA]</scope>
    <source>
        <strain evidence="3">KCTC 22558</strain>
    </source>
</reference>
<keyword evidence="3" id="KW-1185">Reference proteome</keyword>
<dbReference type="InterPro" id="IPR029068">
    <property type="entry name" value="Glyas_Bleomycin-R_OHBP_Dase"/>
</dbReference>